<protein>
    <submittedName>
        <fullName evidence="3">Uncharacterized protein</fullName>
    </submittedName>
</protein>
<organism evidence="3 4">
    <name type="scientific">Kaistia geumhonensis</name>
    <dbReference type="NCBI Taxonomy" id="410839"/>
    <lineage>
        <taxon>Bacteria</taxon>
        <taxon>Pseudomonadati</taxon>
        <taxon>Pseudomonadota</taxon>
        <taxon>Alphaproteobacteria</taxon>
        <taxon>Hyphomicrobiales</taxon>
        <taxon>Kaistiaceae</taxon>
        <taxon>Kaistia</taxon>
    </lineage>
</organism>
<dbReference type="Proteomes" id="UP001223743">
    <property type="component" value="Unassembled WGS sequence"/>
</dbReference>
<evidence type="ECO:0000313" key="4">
    <source>
        <dbReference type="Proteomes" id="UP001223743"/>
    </source>
</evidence>
<sequence length="166" mass="16639">MIRIAGALALAFVALAGVAHAAAVAEPSTVVTVPIGDWIAAGAAALAASAGSVVLWGLRQLPGALLQRLRTLQAEQILTMAMAYGLNAVAGAARGKVLSADVGNAVAAEALGYVVEHGPNRLIKWLGGEQAIREKIIARLDLGADAEVKAGEIVTAATGGLFAAGR</sequence>
<keyword evidence="1" id="KW-1133">Transmembrane helix</keyword>
<evidence type="ECO:0000256" key="2">
    <source>
        <dbReference type="SAM" id="SignalP"/>
    </source>
</evidence>
<keyword evidence="4" id="KW-1185">Reference proteome</keyword>
<feature type="chain" id="PRO_5045802900" evidence="2">
    <location>
        <begin position="22"/>
        <end position="166"/>
    </location>
</feature>
<feature type="transmembrane region" description="Helical" evidence="1">
    <location>
        <begin position="37"/>
        <end position="58"/>
    </location>
</feature>
<proteinExistence type="predicted"/>
<dbReference type="RefSeq" id="WP_266279723.1">
    <property type="nucleotide sequence ID" value="NZ_JAPKNF010000001.1"/>
</dbReference>
<comment type="caution">
    <text evidence="3">The sequence shown here is derived from an EMBL/GenBank/DDBJ whole genome shotgun (WGS) entry which is preliminary data.</text>
</comment>
<keyword evidence="2" id="KW-0732">Signal</keyword>
<gene>
    <name evidence="3" type="ORF">QO015_001958</name>
</gene>
<name>A0ABU0M693_9HYPH</name>
<dbReference type="EMBL" id="JAUSWJ010000001">
    <property type="protein sequence ID" value="MDQ0516345.1"/>
    <property type="molecule type" value="Genomic_DNA"/>
</dbReference>
<evidence type="ECO:0000313" key="3">
    <source>
        <dbReference type="EMBL" id="MDQ0516345.1"/>
    </source>
</evidence>
<accession>A0ABU0M693</accession>
<evidence type="ECO:0000256" key="1">
    <source>
        <dbReference type="SAM" id="Phobius"/>
    </source>
</evidence>
<keyword evidence="1" id="KW-0812">Transmembrane</keyword>
<feature type="signal peptide" evidence="2">
    <location>
        <begin position="1"/>
        <end position="21"/>
    </location>
</feature>
<reference evidence="3 4" key="1">
    <citation type="submission" date="2023-07" db="EMBL/GenBank/DDBJ databases">
        <title>Genomic Encyclopedia of Type Strains, Phase IV (KMG-IV): sequencing the most valuable type-strain genomes for metagenomic binning, comparative biology and taxonomic classification.</title>
        <authorList>
            <person name="Goeker M."/>
        </authorList>
    </citation>
    <scope>NUCLEOTIDE SEQUENCE [LARGE SCALE GENOMIC DNA]</scope>
    <source>
        <strain evidence="3 4">B1-1</strain>
    </source>
</reference>
<keyword evidence="1" id="KW-0472">Membrane</keyword>